<dbReference type="EMBL" id="JAMDMM010000006">
    <property type="protein sequence ID" value="MCY9606022.1"/>
    <property type="molecule type" value="Genomic_DNA"/>
</dbReference>
<dbReference type="PANTHER" id="PTHR43471:SF12">
    <property type="entry name" value="HYPOTHETICAL MEMBRANE PROTEIN, CONSERVED"/>
    <property type="match status" value="1"/>
</dbReference>
<feature type="transmembrane region" description="Helical" evidence="1">
    <location>
        <begin position="118"/>
        <end position="144"/>
    </location>
</feature>
<dbReference type="GO" id="GO:0005886">
    <property type="term" value="C:plasma membrane"/>
    <property type="evidence" value="ECO:0007669"/>
    <property type="project" value="UniProtKB-SubCell"/>
</dbReference>
<evidence type="ECO:0000313" key="2">
    <source>
        <dbReference type="EMBL" id="MCY9606022.1"/>
    </source>
</evidence>
<dbReference type="EMBL" id="CP041405">
    <property type="protein sequence ID" value="QDM45693.1"/>
    <property type="molecule type" value="Genomic_DNA"/>
</dbReference>
<evidence type="ECO:0000313" key="3">
    <source>
        <dbReference type="EMBL" id="QDM45693.1"/>
    </source>
</evidence>
<feature type="transmembrane region" description="Helical" evidence="1">
    <location>
        <begin position="16"/>
        <end position="38"/>
    </location>
</feature>
<sequence length="263" mass="28978">MRELFRYEWRTNRRSFVIWTLIIVLFQMMFAGFGDLYMSNEDMLKLLEQFPPAVLEGFGLHAELMTSFEGWMASEPLVFYMLLLGAFAAIWAASAGVRERDAGTADFMYTLPLSRCRIFLGKAAAHVSGLLLIAALSYGATLLFGSLFSTVRDPGILFLYTAASVLTALAFAGIGYALSVAVSSERAGMAVSIGIVILSFLFHMLAGMHESLSWLSRLSLFTAFSGIDLFLDGSLPWPAVFITIVLYAGGLAGGRWWLSRRDL</sequence>
<feature type="transmembrane region" description="Helical" evidence="1">
    <location>
        <begin position="156"/>
        <end position="178"/>
    </location>
</feature>
<dbReference type="Proteomes" id="UP000315377">
    <property type="component" value="Chromosome"/>
</dbReference>
<keyword evidence="1" id="KW-1133">Transmembrane helix</keyword>
<protein>
    <submittedName>
        <fullName evidence="2 3">ABC transporter permease</fullName>
    </submittedName>
</protein>
<feature type="transmembrane region" description="Helical" evidence="1">
    <location>
        <begin position="235"/>
        <end position="258"/>
    </location>
</feature>
<name>A0AAP9DXD6_PANTH</name>
<dbReference type="PANTHER" id="PTHR43471">
    <property type="entry name" value="ABC TRANSPORTER PERMEASE"/>
    <property type="match status" value="1"/>
</dbReference>
<organism evidence="3 4">
    <name type="scientific">Paenibacillus thiaminolyticus</name>
    <name type="common">Bacillus thiaminolyticus</name>
    <dbReference type="NCBI Taxonomy" id="49283"/>
    <lineage>
        <taxon>Bacteria</taxon>
        <taxon>Bacillati</taxon>
        <taxon>Bacillota</taxon>
        <taxon>Bacilli</taxon>
        <taxon>Bacillales</taxon>
        <taxon>Paenibacillaceae</taxon>
        <taxon>Paenibacillus</taxon>
    </lineage>
</organism>
<feature type="transmembrane region" description="Helical" evidence="1">
    <location>
        <begin position="77"/>
        <end position="97"/>
    </location>
</feature>
<proteinExistence type="predicted"/>
<reference evidence="3 4" key="1">
    <citation type="submission" date="2019-07" db="EMBL/GenBank/DDBJ databases">
        <title>Paenibacillus thiaminolyticus NRRL B-4156.</title>
        <authorList>
            <person name="Hehnly C."/>
            <person name="Zhang L."/>
        </authorList>
    </citation>
    <scope>NUCLEOTIDE SEQUENCE [LARGE SCALE GENOMIC DNA]</scope>
    <source>
        <strain evidence="3 4">NRRL B-4156</strain>
    </source>
</reference>
<evidence type="ECO:0000313" key="5">
    <source>
        <dbReference type="Proteomes" id="UP001209276"/>
    </source>
</evidence>
<dbReference type="Pfam" id="PF12679">
    <property type="entry name" value="ABC2_membrane_2"/>
    <property type="match status" value="1"/>
</dbReference>
<feature type="transmembrane region" description="Helical" evidence="1">
    <location>
        <begin position="190"/>
        <end position="215"/>
    </location>
</feature>
<dbReference type="RefSeq" id="WP_087443065.1">
    <property type="nucleotide sequence ID" value="NZ_CABMNB010000030.1"/>
</dbReference>
<dbReference type="GeneID" id="76998457"/>
<accession>A0AAP9DXD6</accession>
<reference evidence="2 5" key="2">
    <citation type="submission" date="2022-05" db="EMBL/GenBank/DDBJ databases">
        <title>Genome Sequencing of Bee-Associated Microbes.</title>
        <authorList>
            <person name="Dunlap C."/>
        </authorList>
    </citation>
    <scope>NUCLEOTIDE SEQUENCE [LARGE SCALE GENOMIC DNA]</scope>
    <source>
        <strain evidence="2 5">NRRL B-14613</strain>
    </source>
</reference>
<dbReference type="AlphaFoldDB" id="A0AAP9DXD6"/>
<gene>
    <name evidence="3" type="ORF">FLT43_21075</name>
    <name evidence="2" type="ORF">M5W83_02360</name>
</gene>
<keyword evidence="1" id="KW-0812">Transmembrane</keyword>
<keyword evidence="5" id="KW-1185">Reference proteome</keyword>
<evidence type="ECO:0000313" key="4">
    <source>
        <dbReference type="Proteomes" id="UP000315377"/>
    </source>
</evidence>
<dbReference type="GO" id="GO:0140359">
    <property type="term" value="F:ABC-type transporter activity"/>
    <property type="evidence" value="ECO:0007669"/>
    <property type="project" value="InterPro"/>
</dbReference>
<keyword evidence="1" id="KW-0472">Membrane</keyword>
<evidence type="ECO:0000256" key="1">
    <source>
        <dbReference type="SAM" id="Phobius"/>
    </source>
</evidence>
<dbReference type="Proteomes" id="UP001209276">
    <property type="component" value="Unassembled WGS sequence"/>
</dbReference>